<evidence type="ECO:0000313" key="1">
    <source>
        <dbReference type="EMBL" id="ABK65047.1"/>
    </source>
</evidence>
<dbReference type="Proteomes" id="UP000001574">
    <property type="component" value="Chromosome"/>
</dbReference>
<evidence type="ECO:0000313" key="2">
    <source>
        <dbReference type="Proteomes" id="UP000001574"/>
    </source>
</evidence>
<reference evidence="1 2" key="1">
    <citation type="submission" date="2006-10" db="EMBL/GenBank/DDBJ databases">
        <authorList>
            <person name="Fleischmann R.D."/>
            <person name="Dodson R.J."/>
            <person name="Haft D.H."/>
            <person name="Merkel J.S."/>
            <person name="Nelson W.C."/>
            <person name="Fraser C.M."/>
        </authorList>
    </citation>
    <scope>NUCLEOTIDE SEQUENCE [LARGE SCALE GENOMIC DNA]</scope>
    <source>
        <strain evidence="1 2">104</strain>
    </source>
</reference>
<dbReference type="HOGENOM" id="CLU_3027385_0_0_11"/>
<dbReference type="KEGG" id="mav:MAV_1055"/>
<dbReference type="EMBL" id="CP000479">
    <property type="protein sequence ID" value="ABK65047.1"/>
    <property type="molecule type" value="Genomic_DNA"/>
</dbReference>
<dbReference type="AlphaFoldDB" id="A0A0H2ZTC4"/>
<name>A0A0H2ZTC4_MYCA1</name>
<accession>A0A0H2ZTC4</accession>
<organism evidence="1 2">
    <name type="scientific">Mycobacterium avium (strain 104)</name>
    <dbReference type="NCBI Taxonomy" id="243243"/>
    <lineage>
        <taxon>Bacteria</taxon>
        <taxon>Bacillati</taxon>
        <taxon>Actinomycetota</taxon>
        <taxon>Actinomycetes</taxon>
        <taxon>Mycobacteriales</taxon>
        <taxon>Mycobacteriaceae</taxon>
        <taxon>Mycobacterium</taxon>
        <taxon>Mycobacterium avium complex (MAC)</taxon>
    </lineage>
</organism>
<sequence length="55" mass="5584">MRGGDAGAGDQHPGVANFTVPVNRLLTAAMPRAAARAPITELGQTPLIDGTFGPQ</sequence>
<gene>
    <name evidence="1" type="ordered locus">MAV_1055</name>
</gene>
<protein>
    <submittedName>
        <fullName evidence="1">Uncharacterized protein</fullName>
    </submittedName>
</protein>
<proteinExistence type="predicted"/>